<protein>
    <submittedName>
        <fullName evidence="1">Uncharacterized protein</fullName>
    </submittedName>
</protein>
<reference evidence="1" key="1">
    <citation type="submission" date="2017-05" db="UniProtKB">
        <authorList>
            <consortium name="EnsemblMetazoa"/>
        </authorList>
    </citation>
    <scope>IDENTIFICATION</scope>
</reference>
<dbReference type="AlphaFoldDB" id="A0A1X7T3Y9"/>
<accession>A0A1X7T3Y9</accession>
<organism evidence="1">
    <name type="scientific">Amphimedon queenslandica</name>
    <name type="common">Sponge</name>
    <dbReference type="NCBI Taxonomy" id="400682"/>
    <lineage>
        <taxon>Eukaryota</taxon>
        <taxon>Metazoa</taxon>
        <taxon>Porifera</taxon>
        <taxon>Demospongiae</taxon>
        <taxon>Heteroscleromorpha</taxon>
        <taxon>Haplosclerida</taxon>
        <taxon>Niphatidae</taxon>
        <taxon>Amphimedon</taxon>
    </lineage>
</organism>
<proteinExistence type="predicted"/>
<dbReference type="EnsemblMetazoa" id="Aqu2.1.09077_001">
    <property type="protein sequence ID" value="Aqu2.1.09077_001"/>
    <property type="gene ID" value="Aqu2.1.09077"/>
</dbReference>
<dbReference type="InParanoid" id="A0A1X7T3Y9"/>
<sequence length="243" mass="28275">MSDSEDEEILAQPVGPLKKHYFLKIGPSFTGISNWLQRKLDANEARIVGTRTIQTGCIYPAVNREPSWSRVYDFTRRIATVVRFYVLEAGNLNSERCLGKKIKLANHPQLHRRRDENPFGMEINNDNYLVENSFEGQWLMAHIDMLLPHFHIQNQLRSQRGNRSDITAEMIVVDYQSRVVWQIISAVNITNEGQNDAGFRFISEFQVTFNRLHFENEECFRDYPYMASDSDNIDELIRGVESL</sequence>
<evidence type="ECO:0000313" key="1">
    <source>
        <dbReference type="EnsemblMetazoa" id="Aqu2.1.09077_001"/>
    </source>
</evidence>
<name>A0A1X7T3Y9_AMPQE</name>